<dbReference type="OrthoDB" id="5193046at2"/>
<accession>A0A1G6V3C4</accession>
<feature type="transmembrane region" description="Helical" evidence="2">
    <location>
        <begin position="61"/>
        <end position="82"/>
    </location>
</feature>
<dbReference type="STRING" id="58114.SAMN05216270_104179"/>
<evidence type="ECO:0000256" key="1">
    <source>
        <dbReference type="SAM" id="MobiDB-lite"/>
    </source>
</evidence>
<keyword evidence="2" id="KW-0812">Transmembrane</keyword>
<evidence type="ECO:0000313" key="4">
    <source>
        <dbReference type="Proteomes" id="UP000198949"/>
    </source>
</evidence>
<keyword evidence="2" id="KW-0472">Membrane</keyword>
<evidence type="ECO:0000313" key="3">
    <source>
        <dbReference type="EMBL" id="SDD47983.1"/>
    </source>
</evidence>
<organism evidence="3 4">
    <name type="scientific">Glycomyces harbinensis</name>
    <dbReference type="NCBI Taxonomy" id="58114"/>
    <lineage>
        <taxon>Bacteria</taxon>
        <taxon>Bacillati</taxon>
        <taxon>Actinomycetota</taxon>
        <taxon>Actinomycetes</taxon>
        <taxon>Glycomycetales</taxon>
        <taxon>Glycomycetaceae</taxon>
        <taxon>Glycomyces</taxon>
    </lineage>
</organism>
<evidence type="ECO:0000256" key="2">
    <source>
        <dbReference type="SAM" id="Phobius"/>
    </source>
</evidence>
<feature type="compositionally biased region" description="Polar residues" evidence="1">
    <location>
        <begin position="1"/>
        <end position="10"/>
    </location>
</feature>
<dbReference type="EMBL" id="FNAD01000004">
    <property type="protein sequence ID" value="SDD47983.1"/>
    <property type="molecule type" value="Genomic_DNA"/>
</dbReference>
<sequence length="148" mass="16387">MKSQKDSPGTNAEPAFESDALRLSDIAGRDAAEIARKRGNEPDHLIEDEQEIAAKDDARQIVLAVVAVGVAAAVVIGLKIAYDRRKSQRGYRKVVGQLEDAREALLSAASELPERGREALHQLDDRGRVVLHQLDDRGRDVLHRLKHR</sequence>
<keyword evidence="2" id="KW-1133">Transmembrane helix</keyword>
<name>A0A1G6V3C4_9ACTN</name>
<dbReference type="RefSeq" id="WP_091032176.1">
    <property type="nucleotide sequence ID" value="NZ_FNAD01000004.1"/>
</dbReference>
<reference evidence="4" key="1">
    <citation type="submission" date="2016-10" db="EMBL/GenBank/DDBJ databases">
        <authorList>
            <person name="Varghese N."/>
            <person name="Submissions S."/>
        </authorList>
    </citation>
    <scope>NUCLEOTIDE SEQUENCE [LARGE SCALE GENOMIC DNA]</scope>
    <source>
        <strain evidence="4">CGMCC 4.3516</strain>
    </source>
</reference>
<feature type="region of interest" description="Disordered" evidence="1">
    <location>
        <begin position="1"/>
        <end position="20"/>
    </location>
</feature>
<protein>
    <submittedName>
        <fullName evidence="3">Uncharacterized protein</fullName>
    </submittedName>
</protein>
<dbReference type="Proteomes" id="UP000198949">
    <property type="component" value="Unassembled WGS sequence"/>
</dbReference>
<gene>
    <name evidence="3" type="ORF">SAMN05216270_104179</name>
</gene>
<dbReference type="AlphaFoldDB" id="A0A1G6V3C4"/>
<proteinExistence type="predicted"/>
<keyword evidence="4" id="KW-1185">Reference proteome</keyword>